<dbReference type="InterPro" id="IPR019845">
    <property type="entry name" value="Squalene/phytoene_synthase_CS"/>
</dbReference>
<organism evidence="6 7">
    <name type="scientific">Rhodothalassium salexigens DSM 2132</name>
    <dbReference type="NCBI Taxonomy" id="1188247"/>
    <lineage>
        <taxon>Bacteria</taxon>
        <taxon>Pseudomonadati</taxon>
        <taxon>Pseudomonadota</taxon>
        <taxon>Alphaproteobacteria</taxon>
        <taxon>Rhodothalassiales</taxon>
        <taxon>Rhodothalassiaceae</taxon>
        <taxon>Rhodothalassium</taxon>
    </lineage>
</organism>
<evidence type="ECO:0000256" key="3">
    <source>
        <dbReference type="ARBA" id="ARBA00022679"/>
    </source>
</evidence>
<dbReference type="PANTHER" id="PTHR31480">
    <property type="entry name" value="BIFUNCTIONAL LYCOPENE CYCLASE/PHYTOENE SYNTHASE"/>
    <property type="match status" value="1"/>
</dbReference>
<keyword evidence="7" id="KW-1185">Reference proteome</keyword>
<dbReference type="EMBL" id="SLXO01000003">
    <property type="protein sequence ID" value="TCP36328.1"/>
    <property type="molecule type" value="Genomic_DNA"/>
</dbReference>
<evidence type="ECO:0000313" key="6">
    <source>
        <dbReference type="EMBL" id="TCP36328.1"/>
    </source>
</evidence>
<dbReference type="GO" id="GO:0004311">
    <property type="term" value="F:geranylgeranyl diphosphate synthase activity"/>
    <property type="evidence" value="ECO:0007669"/>
    <property type="project" value="InterPro"/>
</dbReference>
<dbReference type="Pfam" id="PF00494">
    <property type="entry name" value="SQS_PSY"/>
    <property type="match status" value="1"/>
</dbReference>
<evidence type="ECO:0000256" key="2">
    <source>
        <dbReference type="ARBA" id="ARBA00006251"/>
    </source>
</evidence>
<dbReference type="InterPro" id="IPR002060">
    <property type="entry name" value="Squ/phyt_synthse"/>
</dbReference>
<name>A0A4R2PNJ2_RHOSA</name>
<comment type="caution">
    <text evidence="6">The sequence shown here is derived from an EMBL/GenBank/DDBJ whole genome shotgun (WGS) entry which is preliminary data.</text>
</comment>
<keyword evidence="4" id="KW-0125">Carotenoid biosynthesis</keyword>
<dbReference type="GO" id="GO:0051996">
    <property type="term" value="F:squalene synthase [NAD(P)H] activity"/>
    <property type="evidence" value="ECO:0007669"/>
    <property type="project" value="InterPro"/>
</dbReference>
<sequence length="348" mass="38462">MPTPLLETRHSRPADHARCRVMLREGSKSFHAAAQLLPDRLRQAATVVYAFCRLADDGVDHAVDGRGALERLHERLDRAYAGDPLDQPVDRALADTVVQHSIPKVTFEWLFDGFAWDTQGRDYETLSDVRAYGVRVAGTVGVMMAVLMGVRDRAALARACDLGIAMQLTNIARDVGEDANAGRLYLPRTWFAEAGLDVDAWLARPTMGPGLASVVERLLAEADRLYARAEPGIDALPKDCRSSIYAARYIYADIGRVIRDQGCDSISSRAVVTGRRKLALIARAGWAARRPQPGSDALCLPEAEPFIDAVVATPPTPESQQVIDDNLGWVLTLFDRQARHERLRQQRR</sequence>
<dbReference type="InParanoid" id="A0A4R2PNJ2"/>
<dbReference type="FunFam" id="1.10.600.10:FF:000020">
    <property type="entry name" value="Phytoene synthase"/>
    <property type="match status" value="1"/>
</dbReference>
<evidence type="ECO:0000256" key="1">
    <source>
        <dbReference type="ARBA" id="ARBA00004684"/>
    </source>
</evidence>
<dbReference type="GO" id="GO:0016117">
    <property type="term" value="P:carotenoid biosynthetic process"/>
    <property type="evidence" value="ECO:0007669"/>
    <property type="project" value="UniProtKB-KW"/>
</dbReference>
<evidence type="ECO:0000313" key="7">
    <source>
        <dbReference type="Proteomes" id="UP000295399"/>
    </source>
</evidence>
<keyword evidence="3" id="KW-0808">Transferase</keyword>
<comment type="pathway">
    <text evidence="1">Carotenoid biosynthesis; phytoene biosynthesis.</text>
</comment>
<dbReference type="Gene3D" id="1.10.600.10">
    <property type="entry name" value="Farnesyl Diphosphate Synthase"/>
    <property type="match status" value="1"/>
</dbReference>
<dbReference type="Proteomes" id="UP000295399">
    <property type="component" value="Unassembled WGS sequence"/>
</dbReference>
<proteinExistence type="inferred from homology"/>
<dbReference type="AlphaFoldDB" id="A0A4R2PNJ2"/>
<dbReference type="RefSeq" id="WP_132707878.1">
    <property type="nucleotide sequence ID" value="NZ_JACIGF010000003.1"/>
</dbReference>
<protein>
    <submittedName>
        <fullName evidence="6">Phytoene synthase</fullName>
    </submittedName>
</protein>
<reference evidence="6 7" key="1">
    <citation type="submission" date="2019-03" db="EMBL/GenBank/DDBJ databases">
        <title>Genomic Encyclopedia of Type Strains, Phase IV (KMG-IV): sequencing the most valuable type-strain genomes for metagenomic binning, comparative biology and taxonomic classification.</title>
        <authorList>
            <person name="Goeker M."/>
        </authorList>
    </citation>
    <scope>NUCLEOTIDE SEQUENCE [LARGE SCALE GENOMIC DNA]</scope>
    <source>
        <strain evidence="6 7">DSM 2132</strain>
    </source>
</reference>
<comment type="cofactor">
    <cofactor evidence="5">
        <name>ATP</name>
        <dbReference type="ChEBI" id="CHEBI:30616"/>
    </cofactor>
</comment>
<gene>
    <name evidence="6" type="ORF">EV659_103217</name>
</gene>
<dbReference type="SFLD" id="SFLDG01212">
    <property type="entry name" value="Phytoene_synthase_like"/>
    <property type="match status" value="1"/>
</dbReference>
<dbReference type="InterPro" id="IPR008949">
    <property type="entry name" value="Isoprenoid_synthase_dom_sf"/>
</dbReference>
<dbReference type="InterPro" id="IPR044843">
    <property type="entry name" value="Trans_IPPS_bact-type"/>
</dbReference>
<comment type="similarity">
    <text evidence="2">Belongs to the phytoene/squalene synthase family.</text>
</comment>
<dbReference type="PROSITE" id="PS01045">
    <property type="entry name" value="SQUALEN_PHYTOEN_SYN_2"/>
    <property type="match status" value="1"/>
</dbReference>
<dbReference type="InterPro" id="IPR033904">
    <property type="entry name" value="Trans_IPPS_HH"/>
</dbReference>
<evidence type="ECO:0000256" key="5">
    <source>
        <dbReference type="ARBA" id="ARBA00053028"/>
    </source>
</evidence>
<dbReference type="SFLD" id="SFLDS00005">
    <property type="entry name" value="Isoprenoid_Synthase_Type_I"/>
    <property type="match status" value="1"/>
</dbReference>
<dbReference type="CDD" id="cd00683">
    <property type="entry name" value="Trans_IPPS_HH"/>
    <property type="match status" value="1"/>
</dbReference>
<dbReference type="SFLD" id="SFLDG01018">
    <property type="entry name" value="Squalene/Phytoene_Synthase_Lik"/>
    <property type="match status" value="1"/>
</dbReference>
<accession>A0A4R2PNJ2</accession>
<dbReference type="SUPFAM" id="SSF48576">
    <property type="entry name" value="Terpenoid synthases"/>
    <property type="match status" value="1"/>
</dbReference>
<evidence type="ECO:0000256" key="4">
    <source>
        <dbReference type="ARBA" id="ARBA00022746"/>
    </source>
</evidence>
<dbReference type="OrthoDB" id="9807580at2"/>